<evidence type="ECO:0000313" key="12">
    <source>
        <dbReference type="EMBL" id="PWV59041.1"/>
    </source>
</evidence>
<comment type="caution">
    <text evidence="12">The sequence shown here is derived from an EMBL/GenBank/DDBJ whole genome shotgun (WGS) entry which is preliminary data.</text>
</comment>
<comment type="similarity">
    <text evidence="2">Belongs to the YajC family.</text>
</comment>
<protein>
    <recommendedName>
        <fullName evidence="3">Sec translocon accessory complex subunit YajC</fullName>
    </recommendedName>
</protein>
<evidence type="ECO:0000256" key="4">
    <source>
        <dbReference type="ARBA" id="ARBA00022448"/>
    </source>
</evidence>
<accession>A0A317MQR6</accession>
<evidence type="ECO:0000256" key="3">
    <source>
        <dbReference type="ARBA" id="ARBA00014962"/>
    </source>
</evidence>
<keyword evidence="10 11" id="KW-0472">Membrane</keyword>
<dbReference type="Pfam" id="PF02699">
    <property type="entry name" value="YajC"/>
    <property type="match status" value="1"/>
</dbReference>
<dbReference type="RefSeq" id="WP_110019827.1">
    <property type="nucleotide sequence ID" value="NZ_QGTJ01000012.1"/>
</dbReference>
<evidence type="ECO:0000256" key="11">
    <source>
        <dbReference type="SAM" id="Phobius"/>
    </source>
</evidence>
<dbReference type="PRINTS" id="PR01853">
    <property type="entry name" value="YAJCTRNLCASE"/>
</dbReference>
<dbReference type="AlphaFoldDB" id="A0A317MQR6"/>
<evidence type="ECO:0000256" key="6">
    <source>
        <dbReference type="ARBA" id="ARBA00022692"/>
    </source>
</evidence>
<dbReference type="GO" id="GO:0015031">
    <property type="term" value="P:protein transport"/>
    <property type="evidence" value="ECO:0007669"/>
    <property type="project" value="UniProtKB-KW"/>
</dbReference>
<proteinExistence type="inferred from homology"/>
<keyword evidence="8 11" id="KW-1133">Transmembrane helix</keyword>
<sequence>MSFFIADAMAQTAAAAEGPMGAVGQFLPLIVIMVAFYFILLRPQQKRAKEHKTMLEALKKGDEVVTGGGVIGRVIEVGENFVAVEVADGVQVKVQRGAISSLLPKGTVKGL</sequence>
<dbReference type="OrthoDB" id="9811406at2"/>
<dbReference type="PANTHER" id="PTHR33909:SF1">
    <property type="entry name" value="SEC TRANSLOCON ACCESSORY COMPLEX SUBUNIT YAJC"/>
    <property type="match status" value="1"/>
</dbReference>
<evidence type="ECO:0000256" key="1">
    <source>
        <dbReference type="ARBA" id="ARBA00004162"/>
    </source>
</evidence>
<evidence type="ECO:0000256" key="5">
    <source>
        <dbReference type="ARBA" id="ARBA00022475"/>
    </source>
</evidence>
<evidence type="ECO:0000256" key="9">
    <source>
        <dbReference type="ARBA" id="ARBA00023010"/>
    </source>
</evidence>
<dbReference type="NCBIfam" id="TIGR00739">
    <property type="entry name" value="yajC"/>
    <property type="match status" value="1"/>
</dbReference>
<dbReference type="GO" id="GO:0005886">
    <property type="term" value="C:plasma membrane"/>
    <property type="evidence" value="ECO:0007669"/>
    <property type="project" value="UniProtKB-SubCell"/>
</dbReference>
<keyword evidence="9" id="KW-0811">Translocation</keyword>
<evidence type="ECO:0000256" key="7">
    <source>
        <dbReference type="ARBA" id="ARBA00022927"/>
    </source>
</evidence>
<reference evidence="12 13" key="1">
    <citation type="submission" date="2018-05" db="EMBL/GenBank/DDBJ databases">
        <title>Genomic Encyclopedia of Type Strains, Phase IV (KMG-IV): sequencing the most valuable type-strain genomes for metagenomic binning, comparative biology and taxonomic classification.</title>
        <authorList>
            <person name="Goeker M."/>
        </authorList>
    </citation>
    <scope>NUCLEOTIDE SEQUENCE [LARGE SCALE GENOMIC DNA]</scope>
    <source>
        <strain evidence="12 13">DSM 23606</strain>
    </source>
</reference>
<gene>
    <name evidence="12" type="ORF">C7443_11239</name>
</gene>
<dbReference type="EMBL" id="QGTJ01000012">
    <property type="protein sequence ID" value="PWV59041.1"/>
    <property type="molecule type" value="Genomic_DNA"/>
</dbReference>
<keyword evidence="13" id="KW-1185">Reference proteome</keyword>
<evidence type="ECO:0000313" key="13">
    <source>
        <dbReference type="Proteomes" id="UP000246569"/>
    </source>
</evidence>
<dbReference type="PANTHER" id="PTHR33909">
    <property type="entry name" value="SEC TRANSLOCON ACCESSORY COMPLEX SUBUNIT YAJC"/>
    <property type="match status" value="1"/>
</dbReference>
<keyword evidence="4" id="KW-0813">Transport</keyword>
<feature type="transmembrane region" description="Helical" evidence="11">
    <location>
        <begin position="25"/>
        <end position="41"/>
    </location>
</feature>
<dbReference type="SMART" id="SM01323">
    <property type="entry name" value="YajC"/>
    <property type="match status" value="1"/>
</dbReference>
<dbReference type="InterPro" id="IPR003849">
    <property type="entry name" value="Preprotein_translocase_YajC"/>
</dbReference>
<keyword evidence="7" id="KW-0653">Protein transport</keyword>
<keyword evidence="5" id="KW-1003">Cell membrane</keyword>
<dbReference type="Proteomes" id="UP000246569">
    <property type="component" value="Unassembled WGS sequence"/>
</dbReference>
<evidence type="ECO:0000256" key="2">
    <source>
        <dbReference type="ARBA" id="ARBA00006742"/>
    </source>
</evidence>
<name>A0A317MQR6_9GAMM</name>
<keyword evidence="6 11" id="KW-0812">Transmembrane</keyword>
<organism evidence="12 13">
    <name type="scientific">Plasticicumulans acidivorans</name>
    <dbReference type="NCBI Taxonomy" id="886464"/>
    <lineage>
        <taxon>Bacteria</taxon>
        <taxon>Pseudomonadati</taxon>
        <taxon>Pseudomonadota</taxon>
        <taxon>Gammaproteobacteria</taxon>
        <taxon>Candidatus Competibacteraceae</taxon>
        <taxon>Plasticicumulans</taxon>
    </lineage>
</organism>
<evidence type="ECO:0000256" key="8">
    <source>
        <dbReference type="ARBA" id="ARBA00022989"/>
    </source>
</evidence>
<comment type="subcellular location">
    <subcellularLocation>
        <location evidence="1">Cell membrane</location>
        <topology evidence="1">Single-pass membrane protein</topology>
    </subcellularLocation>
</comment>
<evidence type="ECO:0000256" key="10">
    <source>
        <dbReference type="ARBA" id="ARBA00023136"/>
    </source>
</evidence>